<dbReference type="GO" id="GO:0006310">
    <property type="term" value="P:DNA recombination"/>
    <property type="evidence" value="ECO:0007669"/>
    <property type="project" value="UniProtKB-KW"/>
</dbReference>
<reference evidence="3" key="1">
    <citation type="submission" date="2021-02" db="EMBL/GenBank/DDBJ databases">
        <authorList>
            <person name="Nowell W R."/>
        </authorList>
    </citation>
    <scope>NUCLEOTIDE SEQUENCE</scope>
</reference>
<accession>A0A8S2PMB8</accession>
<name>A0A8S2PMB8_9BILA</name>
<dbReference type="GO" id="GO:0003677">
    <property type="term" value="F:DNA binding"/>
    <property type="evidence" value="ECO:0007669"/>
    <property type="project" value="InterPro"/>
</dbReference>
<dbReference type="GO" id="GO:0015074">
    <property type="term" value="P:DNA integration"/>
    <property type="evidence" value="ECO:0007669"/>
    <property type="project" value="InterPro"/>
</dbReference>
<dbReference type="PANTHER" id="PTHR34605">
    <property type="entry name" value="PHAGE_INTEGRASE DOMAIN-CONTAINING PROTEIN"/>
    <property type="match status" value="1"/>
</dbReference>
<dbReference type="AlphaFoldDB" id="A0A8S2PMB8"/>
<dbReference type="PANTHER" id="PTHR34605:SF3">
    <property type="entry name" value="P CELL-TYPE AGGLUTINATION PROTEIN MAP4-LIKE-RELATED"/>
    <property type="match status" value="1"/>
</dbReference>
<dbReference type="EMBL" id="CAJOBA010038010">
    <property type="protein sequence ID" value="CAF4053512.1"/>
    <property type="molecule type" value="Genomic_DNA"/>
</dbReference>
<gene>
    <name evidence="2" type="ORF">OVA965_LOCUS26044</name>
    <name evidence="3" type="ORF">TMI583_LOCUS26781</name>
</gene>
<evidence type="ECO:0000313" key="2">
    <source>
        <dbReference type="EMBL" id="CAF1245868.1"/>
    </source>
</evidence>
<dbReference type="Proteomes" id="UP000677228">
    <property type="component" value="Unassembled WGS sequence"/>
</dbReference>
<organism evidence="3 4">
    <name type="scientific">Didymodactylos carnosus</name>
    <dbReference type="NCBI Taxonomy" id="1234261"/>
    <lineage>
        <taxon>Eukaryota</taxon>
        <taxon>Metazoa</taxon>
        <taxon>Spiralia</taxon>
        <taxon>Gnathifera</taxon>
        <taxon>Rotifera</taxon>
        <taxon>Eurotatoria</taxon>
        <taxon>Bdelloidea</taxon>
        <taxon>Philodinida</taxon>
        <taxon>Philodinidae</taxon>
        <taxon>Didymodactylos</taxon>
    </lineage>
</organism>
<keyword evidence="1" id="KW-0233">DNA recombination</keyword>
<evidence type="ECO:0008006" key="5">
    <source>
        <dbReference type="Google" id="ProtNLM"/>
    </source>
</evidence>
<dbReference type="InterPro" id="IPR011010">
    <property type="entry name" value="DNA_brk_join_enz"/>
</dbReference>
<dbReference type="Gene3D" id="1.10.443.10">
    <property type="entry name" value="Intergrase catalytic core"/>
    <property type="match status" value="1"/>
</dbReference>
<comment type="caution">
    <text evidence="3">The sequence shown here is derived from an EMBL/GenBank/DDBJ whole genome shotgun (WGS) entry which is preliminary data.</text>
</comment>
<proteinExistence type="predicted"/>
<dbReference type="EMBL" id="CAJNOK010016458">
    <property type="protein sequence ID" value="CAF1245868.1"/>
    <property type="molecule type" value="Genomic_DNA"/>
</dbReference>
<evidence type="ECO:0000313" key="4">
    <source>
        <dbReference type="Proteomes" id="UP000682733"/>
    </source>
</evidence>
<dbReference type="SUPFAM" id="SSF56349">
    <property type="entry name" value="DNA breaking-rejoining enzymes"/>
    <property type="match status" value="1"/>
</dbReference>
<evidence type="ECO:0000256" key="1">
    <source>
        <dbReference type="ARBA" id="ARBA00023172"/>
    </source>
</evidence>
<dbReference type="InterPro" id="IPR052925">
    <property type="entry name" value="Phage_Integrase-like_Recomb"/>
</dbReference>
<sequence length="108" mass="12276">MSTYLAFRTKLKLPSKALFILPDGSILDRYLLINHLTRLLDSLGYNPLHYSGHSFRIGAATSAARARVPTYLIKLLGRWSTESYRRYFAVSPSCVIEALRKIITSKRS</sequence>
<dbReference type="Proteomes" id="UP000682733">
    <property type="component" value="Unassembled WGS sequence"/>
</dbReference>
<protein>
    <recommendedName>
        <fullName evidence="5">Tyr recombinase domain-containing protein</fullName>
    </recommendedName>
</protein>
<evidence type="ECO:0000313" key="3">
    <source>
        <dbReference type="EMBL" id="CAF4053512.1"/>
    </source>
</evidence>
<dbReference type="InterPro" id="IPR013762">
    <property type="entry name" value="Integrase-like_cat_sf"/>
</dbReference>